<dbReference type="EMBL" id="CABL01000002">
    <property type="protein sequence ID" value="CBH74714.1"/>
    <property type="molecule type" value="Genomic_DNA"/>
</dbReference>
<feature type="region of interest" description="Disordered" evidence="1">
    <location>
        <begin position="123"/>
        <end position="142"/>
    </location>
</feature>
<dbReference type="InterPro" id="IPR013545">
    <property type="entry name" value="T2SS_protein-GspG_C"/>
</dbReference>
<evidence type="ECO:0000259" key="2">
    <source>
        <dbReference type="Pfam" id="PF08334"/>
    </source>
</evidence>
<gene>
    <name evidence="3" type="ORF">CARN1_1817</name>
</gene>
<dbReference type="SUPFAM" id="SSF54523">
    <property type="entry name" value="Pili subunits"/>
    <property type="match status" value="1"/>
</dbReference>
<name>E6PE29_9ZZZZ</name>
<proteinExistence type="predicted"/>
<accession>E6PE29</accession>
<feature type="domain" description="Type II secretion system protein GspG C-terminal" evidence="2">
    <location>
        <begin position="18"/>
        <end position="97"/>
    </location>
</feature>
<organism evidence="3">
    <name type="scientific">mine drainage metagenome</name>
    <dbReference type="NCBI Taxonomy" id="410659"/>
    <lineage>
        <taxon>unclassified sequences</taxon>
        <taxon>metagenomes</taxon>
        <taxon>ecological metagenomes</taxon>
    </lineage>
</organism>
<dbReference type="InterPro" id="IPR045584">
    <property type="entry name" value="Pilin-like"/>
</dbReference>
<evidence type="ECO:0000313" key="3">
    <source>
        <dbReference type="EMBL" id="CBH74714.1"/>
    </source>
</evidence>
<comment type="caution">
    <text evidence="3">The sequence shown here is derived from an EMBL/GenBank/DDBJ whole genome shotgun (WGS) entry which is preliminary data.</text>
</comment>
<dbReference type="AlphaFoldDB" id="E6PE29"/>
<evidence type="ECO:0000256" key="1">
    <source>
        <dbReference type="SAM" id="MobiDB-lite"/>
    </source>
</evidence>
<dbReference type="Pfam" id="PF08334">
    <property type="entry name" value="T2SSG"/>
    <property type="match status" value="1"/>
</dbReference>
<reference evidence="3" key="1">
    <citation type="submission" date="2009-10" db="EMBL/GenBank/DDBJ databases">
        <title>Diversity of trophic interactions inside an arsenic-rich microbial ecosystem.</title>
        <authorList>
            <person name="Bertin P.N."/>
            <person name="Heinrich-Salmeron A."/>
            <person name="Pelletier E."/>
            <person name="Goulhen-Chollet F."/>
            <person name="Arsene-Ploetze F."/>
            <person name="Gallien S."/>
            <person name="Calteau A."/>
            <person name="Vallenet D."/>
            <person name="Casiot C."/>
            <person name="Chane-Woon-Ming B."/>
            <person name="Giloteaux L."/>
            <person name="Barakat M."/>
            <person name="Bonnefoy V."/>
            <person name="Bruneel O."/>
            <person name="Chandler M."/>
            <person name="Cleiss J."/>
            <person name="Duran R."/>
            <person name="Elbaz-Poulichet F."/>
            <person name="Fonknechten N."/>
            <person name="Lauga B."/>
            <person name="Mornico D."/>
            <person name="Ortet P."/>
            <person name="Schaeffer C."/>
            <person name="Siguier P."/>
            <person name="Alexander Thil Smith A."/>
            <person name="Van Dorsselaer A."/>
            <person name="Weissenbach J."/>
            <person name="Medigue C."/>
            <person name="Le Paslier D."/>
        </authorList>
    </citation>
    <scope>NUCLEOTIDE SEQUENCE</scope>
</reference>
<sequence length="142" mass="14656">MVVVAIIAILVTLLVPNFMRARAQAQTAACEANMKEIATGLEMYYADNLSYPSGAAAGSSNPVDAADPLVKYYLKQAPVDPAAGPGKYYAYSIVGSGTGDASYTIVCPGLHAALTLQTLNGGTAPSSDSSIQYDSNTGFSVH</sequence>
<dbReference type="Gene3D" id="3.30.700.10">
    <property type="entry name" value="Glycoprotein, Type 4 Pilin"/>
    <property type="match status" value="1"/>
</dbReference>
<protein>
    <recommendedName>
        <fullName evidence="2">Type II secretion system protein GspG C-terminal domain-containing protein</fullName>
    </recommendedName>
</protein>
<dbReference type="PANTHER" id="PTHR30093">
    <property type="entry name" value="GENERAL SECRETION PATHWAY PROTEIN G"/>
    <property type="match status" value="1"/>
</dbReference>